<gene>
    <name evidence="1" type="ORF">SAMN02745887_03631</name>
</gene>
<protein>
    <recommendedName>
        <fullName evidence="3">Uracil-DNA glycosylase</fullName>
    </recommendedName>
</protein>
<dbReference type="RefSeq" id="WP_072430108.1">
    <property type="nucleotide sequence ID" value="NZ_FPKR01000017.1"/>
</dbReference>
<name>A0A1K2HSC8_9NEIS</name>
<dbReference type="EMBL" id="FPKR01000017">
    <property type="protein sequence ID" value="SFZ79449.1"/>
    <property type="molecule type" value="Genomic_DNA"/>
</dbReference>
<reference evidence="1 2" key="1">
    <citation type="submission" date="2016-11" db="EMBL/GenBank/DDBJ databases">
        <authorList>
            <person name="Jaros S."/>
            <person name="Januszkiewicz K."/>
            <person name="Wedrychowicz H."/>
        </authorList>
    </citation>
    <scope>NUCLEOTIDE SEQUENCE [LARGE SCALE GENOMIC DNA]</scope>
    <source>
        <strain evidence="1 2">DSM 18899</strain>
    </source>
</reference>
<dbReference type="OrthoDB" id="9807346at2"/>
<evidence type="ECO:0008006" key="3">
    <source>
        <dbReference type="Google" id="ProtNLM"/>
    </source>
</evidence>
<accession>A0A1K2HSC8</accession>
<evidence type="ECO:0000313" key="1">
    <source>
        <dbReference type="EMBL" id="SFZ79449.1"/>
    </source>
</evidence>
<evidence type="ECO:0000313" key="2">
    <source>
        <dbReference type="Proteomes" id="UP000186513"/>
    </source>
</evidence>
<organism evidence="1 2">
    <name type="scientific">Chitinimonas taiwanensis DSM 18899</name>
    <dbReference type="NCBI Taxonomy" id="1121279"/>
    <lineage>
        <taxon>Bacteria</taxon>
        <taxon>Pseudomonadati</taxon>
        <taxon>Pseudomonadota</taxon>
        <taxon>Betaproteobacteria</taxon>
        <taxon>Neisseriales</taxon>
        <taxon>Chitinibacteraceae</taxon>
        <taxon>Chitinimonas</taxon>
    </lineage>
</organism>
<dbReference type="Proteomes" id="UP000186513">
    <property type="component" value="Unassembled WGS sequence"/>
</dbReference>
<keyword evidence="2" id="KW-1185">Reference proteome</keyword>
<proteinExistence type="predicted"/>
<dbReference type="AlphaFoldDB" id="A0A1K2HSC8"/>
<sequence length="69" mass="7814">MTPAPAPARVNCLRCQHHYISWDPNFPYGCRQLGFKSRRMPCLEVLAASGQPCNYYSPRAPRSADDKTD</sequence>